<dbReference type="Pfam" id="PF00801">
    <property type="entry name" value="PKD"/>
    <property type="match status" value="1"/>
</dbReference>
<dbReference type="Proteomes" id="UP000182130">
    <property type="component" value="Unassembled WGS sequence"/>
</dbReference>
<dbReference type="STRING" id="1045773.SAMN05216555_101224"/>
<dbReference type="EMBL" id="FNEI01000001">
    <property type="protein sequence ID" value="SDI17454.1"/>
    <property type="molecule type" value="Genomic_DNA"/>
</dbReference>
<dbReference type="PROSITE" id="PS50093">
    <property type="entry name" value="PKD"/>
    <property type="match status" value="1"/>
</dbReference>
<evidence type="ECO:0000313" key="3">
    <source>
        <dbReference type="Proteomes" id="UP000182130"/>
    </source>
</evidence>
<organism evidence="2 3">
    <name type="scientific">Arthrobacter cupressi</name>
    <dbReference type="NCBI Taxonomy" id="1045773"/>
    <lineage>
        <taxon>Bacteria</taxon>
        <taxon>Bacillati</taxon>
        <taxon>Actinomycetota</taxon>
        <taxon>Actinomycetes</taxon>
        <taxon>Micrococcales</taxon>
        <taxon>Micrococcaceae</taxon>
        <taxon>Arthrobacter</taxon>
    </lineage>
</organism>
<evidence type="ECO:0000313" key="2">
    <source>
        <dbReference type="EMBL" id="SDI17454.1"/>
    </source>
</evidence>
<name>A0A1G8IEW5_9MICC</name>
<reference evidence="3" key="1">
    <citation type="submission" date="2016-10" db="EMBL/GenBank/DDBJ databases">
        <authorList>
            <person name="Varghese N."/>
            <person name="Submissions S."/>
        </authorList>
    </citation>
    <scope>NUCLEOTIDE SEQUENCE [LARGE SCALE GENOMIC DNA]</scope>
    <source>
        <strain evidence="3">CGMCC 1.10783</strain>
    </source>
</reference>
<proteinExistence type="predicted"/>
<protein>
    <recommendedName>
        <fullName evidence="1">PKD domain-containing protein</fullName>
    </recommendedName>
</protein>
<gene>
    <name evidence="2" type="ORF">SAMN05216555_101224</name>
</gene>
<sequence>MIEAPIGYVDTDPYKYDYLPLCDIERDGLDSGCESLAVNCEPRTPGGKRGTPVQWRFAPKAIANPTWSDWQSQGGPTCLYDPDPQAVLRAIAARIANDFKQLPIQSAKVTVQPGPHTLKGMETNVFAAATEQAFDVVILGQNVHLEATPVEYTYNYGDGTSFGPTMFAGGSISEDEWGTKTRTSHIYKQTGDFRLTVTTGFRGTYSVNGGPPLPITGNGQFASPAQLVSVWRSETRQVADNCIENPTGWACPSSAGSNK</sequence>
<keyword evidence="3" id="KW-1185">Reference proteome</keyword>
<dbReference type="AlphaFoldDB" id="A0A1G8IEW5"/>
<dbReference type="InterPro" id="IPR000601">
    <property type="entry name" value="PKD_dom"/>
</dbReference>
<accession>A0A1G8IEW5</accession>
<feature type="domain" description="PKD" evidence="1">
    <location>
        <begin position="148"/>
        <end position="198"/>
    </location>
</feature>
<evidence type="ECO:0000259" key="1">
    <source>
        <dbReference type="PROSITE" id="PS50093"/>
    </source>
</evidence>